<organism evidence="6 7">
    <name type="scientific">Halobacillus salinus</name>
    <dbReference type="NCBI Taxonomy" id="192814"/>
    <lineage>
        <taxon>Bacteria</taxon>
        <taxon>Bacillati</taxon>
        <taxon>Bacillota</taxon>
        <taxon>Bacilli</taxon>
        <taxon>Bacillales</taxon>
        <taxon>Bacillaceae</taxon>
        <taxon>Halobacillus</taxon>
    </lineage>
</organism>
<keyword evidence="2" id="KW-0805">Transcription regulation</keyword>
<comment type="similarity">
    <text evidence="1">Belongs to the LysR transcriptional regulatory family.</text>
</comment>
<keyword evidence="3" id="KW-0238">DNA-binding</keyword>
<feature type="domain" description="HTH lysR-type" evidence="5">
    <location>
        <begin position="1"/>
        <end position="58"/>
    </location>
</feature>
<gene>
    <name evidence="6" type="ORF">E4663_14920</name>
</gene>
<dbReference type="InterPro" id="IPR000847">
    <property type="entry name" value="LysR_HTH_N"/>
</dbReference>
<dbReference type="InterPro" id="IPR036390">
    <property type="entry name" value="WH_DNA-bd_sf"/>
</dbReference>
<dbReference type="SUPFAM" id="SSF53850">
    <property type="entry name" value="Periplasmic binding protein-like II"/>
    <property type="match status" value="1"/>
</dbReference>
<reference evidence="6 7" key="1">
    <citation type="journal article" date="2003" name="Int. J. Syst. Evol. Microbiol.">
        <title>Halobacillus salinus sp. nov., isolated from a salt lake on the coast of the East Sea in Korea.</title>
        <authorList>
            <person name="Yoon J.H."/>
            <person name="Kang K.H."/>
            <person name="Park Y.H."/>
        </authorList>
    </citation>
    <scope>NUCLEOTIDE SEQUENCE [LARGE SCALE GENOMIC DNA]</scope>
    <source>
        <strain evidence="6 7">HSL-3</strain>
    </source>
</reference>
<evidence type="ECO:0000256" key="4">
    <source>
        <dbReference type="ARBA" id="ARBA00023163"/>
    </source>
</evidence>
<dbReference type="EMBL" id="SRJC01000004">
    <property type="protein sequence ID" value="TGB02050.1"/>
    <property type="molecule type" value="Genomic_DNA"/>
</dbReference>
<comment type="caution">
    <text evidence="6">The sequence shown here is derived from an EMBL/GenBank/DDBJ whole genome shotgun (WGS) entry which is preliminary data.</text>
</comment>
<dbReference type="InterPro" id="IPR036388">
    <property type="entry name" value="WH-like_DNA-bd_sf"/>
</dbReference>
<dbReference type="Pfam" id="PF00126">
    <property type="entry name" value="HTH_1"/>
    <property type="match status" value="1"/>
</dbReference>
<dbReference type="Gene3D" id="1.10.10.10">
    <property type="entry name" value="Winged helix-like DNA-binding domain superfamily/Winged helix DNA-binding domain"/>
    <property type="match status" value="1"/>
</dbReference>
<dbReference type="PRINTS" id="PR00039">
    <property type="entry name" value="HTHLYSR"/>
</dbReference>
<proteinExistence type="inferred from homology"/>
<dbReference type="AlphaFoldDB" id="A0A4Z0GY32"/>
<dbReference type="Gene3D" id="3.40.190.290">
    <property type="match status" value="1"/>
</dbReference>
<dbReference type="GO" id="GO:0003700">
    <property type="term" value="F:DNA-binding transcription factor activity"/>
    <property type="evidence" value="ECO:0007669"/>
    <property type="project" value="InterPro"/>
</dbReference>
<evidence type="ECO:0000256" key="3">
    <source>
        <dbReference type="ARBA" id="ARBA00023125"/>
    </source>
</evidence>
<accession>A0A4Z0GY32</accession>
<evidence type="ECO:0000313" key="7">
    <source>
        <dbReference type="Proteomes" id="UP000297982"/>
    </source>
</evidence>
<keyword evidence="4" id="KW-0804">Transcription</keyword>
<keyword evidence="7" id="KW-1185">Reference proteome</keyword>
<name>A0A4Z0GY32_9BACI</name>
<dbReference type="PANTHER" id="PTHR30126:SF39">
    <property type="entry name" value="HTH-TYPE TRANSCRIPTIONAL REGULATOR CYSL"/>
    <property type="match status" value="1"/>
</dbReference>
<evidence type="ECO:0000256" key="2">
    <source>
        <dbReference type="ARBA" id="ARBA00023015"/>
    </source>
</evidence>
<dbReference type="SUPFAM" id="SSF46785">
    <property type="entry name" value="Winged helix' DNA-binding domain"/>
    <property type="match status" value="1"/>
</dbReference>
<dbReference type="Proteomes" id="UP000297982">
    <property type="component" value="Unassembled WGS sequence"/>
</dbReference>
<dbReference type="Pfam" id="PF03466">
    <property type="entry name" value="LysR_substrate"/>
    <property type="match status" value="1"/>
</dbReference>
<protein>
    <submittedName>
        <fullName evidence="6">LysR family transcriptional regulator</fullName>
    </submittedName>
</protein>
<dbReference type="PANTHER" id="PTHR30126">
    <property type="entry name" value="HTH-TYPE TRANSCRIPTIONAL REGULATOR"/>
    <property type="match status" value="1"/>
</dbReference>
<dbReference type="GO" id="GO:0000976">
    <property type="term" value="F:transcription cis-regulatory region binding"/>
    <property type="evidence" value="ECO:0007669"/>
    <property type="project" value="TreeGrafter"/>
</dbReference>
<evidence type="ECO:0000256" key="1">
    <source>
        <dbReference type="ARBA" id="ARBA00009437"/>
    </source>
</evidence>
<sequence>MDFEALQTFITVVDEKSFTRAAERLNLSQPTVSFHIRHVESYFDATLIDRSPKRFVVTQTGEMVYRRARQVMGVMEKAKAEVYEFQHQLSGTIHIGASYTVGEYVLPSLLKQFDDKYPAIDLRVQIQNTERINRAVQLHELDIGLVEGQVHHQGLSSTPFMEDEMVVIVPEQHPLRETDSVTFEQLQDQTWLTRESGSGTRAMMDSMLEAYNIRPSKLITIGSNHGVVQGVKEGLGVSFISRTVVEHTQAEDLIMSIPYIKIATRYFSLVTPVNEEEISNHAAVFIKEMKQFLSF</sequence>
<evidence type="ECO:0000313" key="6">
    <source>
        <dbReference type="EMBL" id="TGB02050.1"/>
    </source>
</evidence>
<dbReference type="PROSITE" id="PS50931">
    <property type="entry name" value="HTH_LYSR"/>
    <property type="match status" value="1"/>
</dbReference>
<dbReference type="STRING" id="192814.GCA_900166575_03759"/>
<evidence type="ECO:0000259" key="5">
    <source>
        <dbReference type="PROSITE" id="PS50931"/>
    </source>
</evidence>
<dbReference type="InterPro" id="IPR005119">
    <property type="entry name" value="LysR_subst-bd"/>
</dbReference>
<dbReference type="FunFam" id="1.10.10.10:FF:000001">
    <property type="entry name" value="LysR family transcriptional regulator"/>
    <property type="match status" value="1"/>
</dbReference>